<evidence type="ECO:0000256" key="6">
    <source>
        <dbReference type="SAM" id="MobiDB-lite"/>
    </source>
</evidence>
<gene>
    <name evidence="8" type="ORF">F5X68DRAFT_197322</name>
</gene>
<dbReference type="Proteomes" id="UP000770015">
    <property type="component" value="Unassembled WGS sequence"/>
</dbReference>
<evidence type="ECO:0000256" key="2">
    <source>
        <dbReference type="ARBA" id="ARBA00023015"/>
    </source>
</evidence>
<dbReference type="PROSITE" id="PS50048">
    <property type="entry name" value="ZN2_CY6_FUNGAL_2"/>
    <property type="match status" value="1"/>
</dbReference>
<accession>A0A9P8VKW1</accession>
<evidence type="ECO:0000313" key="9">
    <source>
        <dbReference type="Proteomes" id="UP000770015"/>
    </source>
</evidence>
<dbReference type="InterPro" id="IPR051089">
    <property type="entry name" value="prtT"/>
</dbReference>
<keyword evidence="2" id="KW-0805">Transcription regulation</keyword>
<evidence type="ECO:0000313" key="8">
    <source>
        <dbReference type="EMBL" id="KAH6697440.1"/>
    </source>
</evidence>
<dbReference type="EMBL" id="JAGSXJ010000001">
    <property type="protein sequence ID" value="KAH6697440.1"/>
    <property type="molecule type" value="Genomic_DNA"/>
</dbReference>
<feature type="domain" description="Zn(2)-C6 fungal-type" evidence="7">
    <location>
        <begin position="23"/>
        <end position="55"/>
    </location>
</feature>
<evidence type="ECO:0000256" key="5">
    <source>
        <dbReference type="ARBA" id="ARBA00023242"/>
    </source>
</evidence>
<keyword evidence="5" id="KW-0539">Nucleus</keyword>
<dbReference type="InterPro" id="IPR036864">
    <property type="entry name" value="Zn2-C6_fun-type_DNA-bd_sf"/>
</dbReference>
<feature type="region of interest" description="Disordered" evidence="6">
    <location>
        <begin position="60"/>
        <end position="82"/>
    </location>
</feature>
<sequence>MDAHPAAAAEAGPKLPRPKVNNACEACRAAKVRCQPSVQSGICRRCLEFKRECVFRTGPRTRRPRQSRLNLDAPRLPPPPGPSKTFSINFEMPAPEDVSIEALESLASRHESYIDTLLPPDDAPHTPMYDDLMMGALSYYHQPGGTVLTPPSSHPHSHQSPHSSSSHSHHGGSSSSPGETTPSLVSLSNIGMKPQFNLDSATKLLDIFREMLTHYPCIVLPVDATVPSLAKTRPFVLLAILSVASGAASLQGHSLYDDEFRKILGLKFVAGGERSVELLQGLLIYTAWYPFHLRPKNKQAFQYVRMAAEIANDLELTSPPDDEVINSDVPISTERLEGMRTYLACYYLVSAFLVTWAKLQVYGVEYNKWTETCCEVLERRYEVRGDQSLCWLVRCTYIIDQTGKIDHPSKPDGDDEREARFKLKGVETQFREWKDKIPQHLLSNGSALHIATTFAELYIYASPLLRFGVPRSGSKGAARSPLVPLPDRIAACIPVLRSFLDAIAVLPQSAFIPVTTVDWGKIIQFTILCLRISLPLPACPGWNDAAARDALQFGAFLDRFSQSSEGDEEDAPRPAGSSITVLSASKVVFAVVKHKYEGRLARMQASDLSVSAKGLRGCPMLDGSLESYFPSWDPAISTTSTMALDWYAQNLQTMAMVDNGGNSSASSSLAGDMSMGDGDRAGFQAAWPVMNLGWPGDDLMVDSAVQPNGLPKCPIDHSAGGAYGMHHPSR</sequence>
<proteinExistence type="predicted"/>
<feature type="compositionally biased region" description="Low complexity" evidence="6">
    <location>
        <begin position="158"/>
        <end position="178"/>
    </location>
</feature>
<feature type="region of interest" description="Disordered" evidence="6">
    <location>
        <begin position="144"/>
        <end position="186"/>
    </location>
</feature>
<dbReference type="GO" id="GO:0000981">
    <property type="term" value="F:DNA-binding transcription factor activity, RNA polymerase II-specific"/>
    <property type="evidence" value="ECO:0007669"/>
    <property type="project" value="InterPro"/>
</dbReference>
<dbReference type="CDD" id="cd00067">
    <property type="entry name" value="GAL4"/>
    <property type="match status" value="1"/>
</dbReference>
<dbReference type="AlphaFoldDB" id="A0A9P8VKW1"/>
<dbReference type="GO" id="GO:0000976">
    <property type="term" value="F:transcription cis-regulatory region binding"/>
    <property type="evidence" value="ECO:0007669"/>
    <property type="project" value="TreeGrafter"/>
</dbReference>
<dbReference type="InterPro" id="IPR001138">
    <property type="entry name" value="Zn2Cys6_DnaBD"/>
</dbReference>
<protein>
    <recommendedName>
        <fullName evidence="7">Zn(2)-C6 fungal-type domain-containing protein</fullName>
    </recommendedName>
</protein>
<dbReference type="SUPFAM" id="SSF57701">
    <property type="entry name" value="Zn2/Cys6 DNA-binding domain"/>
    <property type="match status" value="1"/>
</dbReference>
<name>A0A9P8VKW1_9PEZI</name>
<organism evidence="8 9">
    <name type="scientific">Plectosphaerella plurivora</name>
    <dbReference type="NCBI Taxonomy" id="936078"/>
    <lineage>
        <taxon>Eukaryota</taxon>
        <taxon>Fungi</taxon>
        <taxon>Dikarya</taxon>
        <taxon>Ascomycota</taxon>
        <taxon>Pezizomycotina</taxon>
        <taxon>Sordariomycetes</taxon>
        <taxon>Hypocreomycetidae</taxon>
        <taxon>Glomerellales</taxon>
        <taxon>Plectosphaerellaceae</taxon>
        <taxon>Plectosphaerella</taxon>
    </lineage>
</organism>
<comment type="caution">
    <text evidence="8">The sequence shown here is derived from an EMBL/GenBank/DDBJ whole genome shotgun (WGS) entry which is preliminary data.</text>
</comment>
<dbReference type="GO" id="GO:0008270">
    <property type="term" value="F:zinc ion binding"/>
    <property type="evidence" value="ECO:0007669"/>
    <property type="project" value="InterPro"/>
</dbReference>
<comment type="subcellular location">
    <subcellularLocation>
        <location evidence="1">Nucleus</location>
    </subcellularLocation>
</comment>
<evidence type="ECO:0000256" key="4">
    <source>
        <dbReference type="ARBA" id="ARBA00023163"/>
    </source>
</evidence>
<evidence type="ECO:0000256" key="1">
    <source>
        <dbReference type="ARBA" id="ARBA00004123"/>
    </source>
</evidence>
<keyword evidence="3" id="KW-0238">DNA-binding</keyword>
<dbReference type="PANTHER" id="PTHR31845">
    <property type="entry name" value="FINGER DOMAIN PROTEIN, PUTATIVE-RELATED"/>
    <property type="match status" value="1"/>
</dbReference>
<dbReference type="OrthoDB" id="5424793at2759"/>
<dbReference type="GO" id="GO:0005634">
    <property type="term" value="C:nucleus"/>
    <property type="evidence" value="ECO:0007669"/>
    <property type="project" value="UniProtKB-SubCell"/>
</dbReference>
<dbReference type="CDD" id="cd12148">
    <property type="entry name" value="fungal_TF_MHR"/>
    <property type="match status" value="1"/>
</dbReference>
<dbReference type="SMART" id="SM00066">
    <property type="entry name" value="GAL4"/>
    <property type="match status" value="1"/>
</dbReference>
<dbReference type="PROSITE" id="PS00463">
    <property type="entry name" value="ZN2_CY6_FUNGAL_1"/>
    <property type="match status" value="1"/>
</dbReference>
<keyword evidence="4" id="KW-0804">Transcription</keyword>
<reference evidence="8" key="1">
    <citation type="journal article" date="2021" name="Nat. Commun.">
        <title>Genetic determinants of endophytism in the Arabidopsis root mycobiome.</title>
        <authorList>
            <person name="Mesny F."/>
            <person name="Miyauchi S."/>
            <person name="Thiergart T."/>
            <person name="Pickel B."/>
            <person name="Atanasova L."/>
            <person name="Karlsson M."/>
            <person name="Huettel B."/>
            <person name="Barry K.W."/>
            <person name="Haridas S."/>
            <person name="Chen C."/>
            <person name="Bauer D."/>
            <person name="Andreopoulos W."/>
            <person name="Pangilinan J."/>
            <person name="LaButti K."/>
            <person name="Riley R."/>
            <person name="Lipzen A."/>
            <person name="Clum A."/>
            <person name="Drula E."/>
            <person name="Henrissat B."/>
            <person name="Kohler A."/>
            <person name="Grigoriev I.V."/>
            <person name="Martin F.M."/>
            <person name="Hacquard S."/>
        </authorList>
    </citation>
    <scope>NUCLEOTIDE SEQUENCE</scope>
    <source>
        <strain evidence="8">MPI-SDFR-AT-0117</strain>
    </source>
</reference>
<evidence type="ECO:0000259" key="7">
    <source>
        <dbReference type="PROSITE" id="PS50048"/>
    </source>
</evidence>
<evidence type="ECO:0000256" key="3">
    <source>
        <dbReference type="ARBA" id="ARBA00023125"/>
    </source>
</evidence>
<dbReference type="Gene3D" id="4.10.240.10">
    <property type="entry name" value="Zn(2)-C6 fungal-type DNA-binding domain"/>
    <property type="match status" value="1"/>
</dbReference>
<dbReference type="PANTHER" id="PTHR31845:SF39">
    <property type="entry name" value="TRANSCRIPTION FACTOR PBCR-RELATED"/>
    <property type="match status" value="1"/>
</dbReference>
<keyword evidence="9" id="KW-1185">Reference proteome</keyword>